<feature type="transmembrane region" description="Helical" evidence="2">
    <location>
        <begin position="6"/>
        <end position="24"/>
    </location>
</feature>
<feature type="transmembrane region" description="Helical" evidence="2">
    <location>
        <begin position="36"/>
        <end position="54"/>
    </location>
</feature>
<gene>
    <name evidence="3" type="ORF">E4U43_007491</name>
</gene>
<keyword evidence="4" id="KW-1185">Reference proteome</keyword>
<dbReference type="EMBL" id="SRPW01000653">
    <property type="protein sequence ID" value="KAG6013097.1"/>
    <property type="molecule type" value="Genomic_DNA"/>
</dbReference>
<dbReference type="Proteomes" id="UP000748025">
    <property type="component" value="Unassembled WGS sequence"/>
</dbReference>
<feature type="transmembrane region" description="Helical" evidence="2">
    <location>
        <begin position="172"/>
        <end position="197"/>
    </location>
</feature>
<proteinExistence type="predicted"/>
<keyword evidence="2" id="KW-0812">Transmembrane</keyword>
<evidence type="ECO:0000313" key="3">
    <source>
        <dbReference type="EMBL" id="KAG6013097.1"/>
    </source>
</evidence>
<accession>A0A9P7NCI2</accession>
<evidence type="ECO:0000256" key="1">
    <source>
        <dbReference type="SAM" id="MobiDB-lite"/>
    </source>
</evidence>
<comment type="caution">
    <text evidence="3">The sequence shown here is derived from an EMBL/GenBank/DDBJ whole genome shotgun (WGS) entry which is preliminary data.</text>
</comment>
<feature type="region of interest" description="Disordered" evidence="1">
    <location>
        <begin position="212"/>
        <end position="266"/>
    </location>
</feature>
<evidence type="ECO:0008006" key="5">
    <source>
        <dbReference type="Google" id="ProtNLM"/>
    </source>
</evidence>
<keyword evidence="2" id="KW-0472">Membrane</keyword>
<feature type="compositionally biased region" description="Low complexity" evidence="1">
    <location>
        <begin position="244"/>
        <end position="260"/>
    </location>
</feature>
<sequence>MLNPGVVYMAACSLLFAIATVVHFHANHLSLPISSFLTILTAILPIFALLNAYIYPNLLRSSHSFTAGTFASRLAPVLLQSLQAVATAILATLLLESLVPSPVLDFLVDYEWDLLYRAGDAGHVLNIQDTYDCCGLNAVDDRAYPFLDGPGGTCAEIHARTRSCRQPWKRALQYFSGIDFGVVLVVALMQITGLLMMRERTAWWTALRTEDWKPDTDTDDESPNRLFTVQEESEGSSSSDRDGGAAPPDAAVLLPDVAAPSGSASQ</sequence>
<protein>
    <recommendedName>
        <fullName evidence="5">Tetraspanin Tsp3</fullName>
    </recommendedName>
</protein>
<reference evidence="3" key="1">
    <citation type="journal article" date="2020" name="bioRxiv">
        <title>Whole genome comparisons of ergot fungi reveals the divergence and evolution of species within the genus Claviceps are the result of varying mechanisms driving genome evolution and host range expansion.</title>
        <authorList>
            <person name="Wyka S.A."/>
            <person name="Mondo S.J."/>
            <person name="Liu M."/>
            <person name="Dettman J."/>
            <person name="Nalam V."/>
            <person name="Broders K.D."/>
        </authorList>
    </citation>
    <scope>NUCLEOTIDE SEQUENCE</scope>
    <source>
        <strain evidence="3">CCC 602</strain>
    </source>
</reference>
<name>A0A9P7NCI2_9HYPO</name>
<evidence type="ECO:0000256" key="2">
    <source>
        <dbReference type="SAM" id="Phobius"/>
    </source>
</evidence>
<evidence type="ECO:0000313" key="4">
    <source>
        <dbReference type="Proteomes" id="UP000748025"/>
    </source>
</evidence>
<dbReference type="OrthoDB" id="71600at2759"/>
<organism evidence="3 4">
    <name type="scientific">Claviceps pusilla</name>
    <dbReference type="NCBI Taxonomy" id="123648"/>
    <lineage>
        <taxon>Eukaryota</taxon>
        <taxon>Fungi</taxon>
        <taxon>Dikarya</taxon>
        <taxon>Ascomycota</taxon>
        <taxon>Pezizomycotina</taxon>
        <taxon>Sordariomycetes</taxon>
        <taxon>Hypocreomycetidae</taxon>
        <taxon>Hypocreales</taxon>
        <taxon>Clavicipitaceae</taxon>
        <taxon>Claviceps</taxon>
    </lineage>
</organism>
<keyword evidence="2" id="KW-1133">Transmembrane helix</keyword>
<dbReference type="AlphaFoldDB" id="A0A9P7NCI2"/>